<dbReference type="EMBL" id="AEDD01000014">
    <property type="protein sequence ID" value="EFM08679.1"/>
    <property type="molecule type" value="Genomic_DNA"/>
</dbReference>
<gene>
    <name evidence="1" type="ORF">PaecuDRAFT_4473</name>
</gene>
<proteinExistence type="predicted"/>
<accession>E0IFL3</accession>
<evidence type="ECO:0008006" key="3">
    <source>
        <dbReference type="Google" id="ProtNLM"/>
    </source>
</evidence>
<reference evidence="1 2" key="1">
    <citation type="submission" date="2010-07" db="EMBL/GenBank/DDBJ databases">
        <title>The draft genome of Paenibacillus curdlanolyticus YK9.</title>
        <authorList>
            <consortium name="US DOE Joint Genome Institute (JGI-PGF)"/>
            <person name="Lucas S."/>
            <person name="Copeland A."/>
            <person name="Lapidus A."/>
            <person name="Cheng J.-F."/>
            <person name="Bruce D."/>
            <person name="Goodwin L."/>
            <person name="Pitluck S."/>
            <person name="Land M.L."/>
            <person name="Hauser L."/>
            <person name="Chang Y.-J."/>
            <person name="Jeffries C."/>
            <person name="Anderson I.J."/>
            <person name="Johnson E."/>
            <person name="Loganathan U."/>
            <person name="Mulhopadhyay B."/>
            <person name="Kyrpides N."/>
            <person name="Woyke T.J."/>
        </authorList>
    </citation>
    <scope>NUCLEOTIDE SEQUENCE [LARGE SCALE GENOMIC DNA]</scope>
    <source>
        <strain evidence="1 2">YK9</strain>
    </source>
</reference>
<dbReference type="STRING" id="717606.PaecuDRAFT_4473"/>
<organism evidence="1 2">
    <name type="scientific">Paenibacillus curdlanolyticus YK9</name>
    <dbReference type="NCBI Taxonomy" id="717606"/>
    <lineage>
        <taxon>Bacteria</taxon>
        <taxon>Bacillati</taxon>
        <taxon>Bacillota</taxon>
        <taxon>Bacilli</taxon>
        <taxon>Bacillales</taxon>
        <taxon>Paenibacillaceae</taxon>
        <taxon>Paenibacillus</taxon>
    </lineage>
</organism>
<sequence length="210" mass="23947">MLNEIRTVELQNVSLSCKPRMMNFKSIAEHLRLFSHVFTQGKTYAIIGEQGMGGGALSYLLSGRVRSYRGHIFINNNRCDTMTLQQAGWYVGEGTAENKTIREQLESAPPSVHTTTSQLIDRFELSESRLDREMRYISNERWNASTAIGMAFGKSIYCFPWLDDTVKEIIRARLKHCSAVLKQNNHILIIPAHSTSIIEEFADEIVYLNE</sequence>
<dbReference type="OrthoDB" id="2650866at2"/>
<dbReference type="SUPFAM" id="SSF52540">
    <property type="entry name" value="P-loop containing nucleoside triphosphate hydrolases"/>
    <property type="match status" value="1"/>
</dbReference>
<dbReference type="Proteomes" id="UP000005387">
    <property type="component" value="Unassembled WGS sequence"/>
</dbReference>
<dbReference type="RefSeq" id="WP_006040456.1">
    <property type="nucleotide sequence ID" value="NZ_AEDD01000014.1"/>
</dbReference>
<dbReference type="AlphaFoldDB" id="E0IFL3"/>
<dbReference type="InterPro" id="IPR027417">
    <property type="entry name" value="P-loop_NTPase"/>
</dbReference>
<protein>
    <recommendedName>
        <fullName evidence="3">ABC transporter domain-containing protein</fullName>
    </recommendedName>
</protein>
<evidence type="ECO:0000313" key="1">
    <source>
        <dbReference type="EMBL" id="EFM08679.1"/>
    </source>
</evidence>
<evidence type="ECO:0000313" key="2">
    <source>
        <dbReference type="Proteomes" id="UP000005387"/>
    </source>
</evidence>
<name>E0IFL3_9BACL</name>
<keyword evidence="2" id="KW-1185">Reference proteome</keyword>
<dbReference type="eggNOG" id="COG4172">
    <property type="taxonomic scope" value="Bacteria"/>
</dbReference>
<dbReference type="Gene3D" id="3.40.50.300">
    <property type="entry name" value="P-loop containing nucleotide triphosphate hydrolases"/>
    <property type="match status" value="1"/>
</dbReference>